<sequence>MVATRRDWVRACRRVGLRRRALPALGCARCWRARNAVVSAAQSGPVIGGNLRGPVEPGEVPIEWLAAAAGGEDLGRAL</sequence>
<accession>A0AAV7UFV0</accession>
<keyword evidence="2" id="KW-1185">Reference proteome</keyword>
<dbReference type="Proteomes" id="UP001066276">
    <property type="component" value="Chromosome 3_1"/>
</dbReference>
<protein>
    <submittedName>
        <fullName evidence="1">Uncharacterized protein</fullName>
    </submittedName>
</protein>
<evidence type="ECO:0000313" key="1">
    <source>
        <dbReference type="EMBL" id="KAJ1187723.1"/>
    </source>
</evidence>
<evidence type="ECO:0000313" key="2">
    <source>
        <dbReference type="Proteomes" id="UP001066276"/>
    </source>
</evidence>
<name>A0AAV7UFV0_PLEWA</name>
<reference evidence="1" key="1">
    <citation type="journal article" date="2022" name="bioRxiv">
        <title>Sequencing and chromosome-scale assembly of the giantPleurodeles waltlgenome.</title>
        <authorList>
            <person name="Brown T."/>
            <person name="Elewa A."/>
            <person name="Iarovenko S."/>
            <person name="Subramanian E."/>
            <person name="Araus A.J."/>
            <person name="Petzold A."/>
            <person name="Susuki M."/>
            <person name="Suzuki K.-i.T."/>
            <person name="Hayashi T."/>
            <person name="Toyoda A."/>
            <person name="Oliveira C."/>
            <person name="Osipova E."/>
            <person name="Leigh N.D."/>
            <person name="Simon A."/>
            <person name="Yun M.H."/>
        </authorList>
    </citation>
    <scope>NUCLEOTIDE SEQUENCE</scope>
    <source>
        <strain evidence="1">20211129_DDA</strain>
        <tissue evidence="1">Liver</tissue>
    </source>
</reference>
<organism evidence="1 2">
    <name type="scientific">Pleurodeles waltl</name>
    <name type="common">Iberian ribbed newt</name>
    <dbReference type="NCBI Taxonomy" id="8319"/>
    <lineage>
        <taxon>Eukaryota</taxon>
        <taxon>Metazoa</taxon>
        <taxon>Chordata</taxon>
        <taxon>Craniata</taxon>
        <taxon>Vertebrata</taxon>
        <taxon>Euteleostomi</taxon>
        <taxon>Amphibia</taxon>
        <taxon>Batrachia</taxon>
        <taxon>Caudata</taxon>
        <taxon>Salamandroidea</taxon>
        <taxon>Salamandridae</taxon>
        <taxon>Pleurodelinae</taxon>
        <taxon>Pleurodeles</taxon>
    </lineage>
</organism>
<dbReference type="AlphaFoldDB" id="A0AAV7UFV0"/>
<dbReference type="EMBL" id="JANPWB010000005">
    <property type="protein sequence ID" value="KAJ1187723.1"/>
    <property type="molecule type" value="Genomic_DNA"/>
</dbReference>
<gene>
    <name evidence="1" type="ORF">NDU88_004493</name>
</gene>
<proteinExistence type="predicted"/>
<comment type="caution">
    <text evidence="1">The sequence shown here is derived from an EMBL/GenBank/DDBJ whole genome shotgun (WGS) entry which is preliminary data.</text>
</comment>